<keyword evidence="4" id="KW-1185">Reference proteome</keyword>
<dbReference type="GO" id="GO:0045835">
    <property type="term" value="P:negative regulation of meiotic nuclear division"/>
    <property type="evidence" value="ECO:0007669"/>
    <property type="project" value="InterPro"/>
</dbReference>
<comment type="caution">
    <text evidence="3">The sequence shown here is derived from an EMBL/GenBank/DDBJ whole genome shotgun (WGS) entry which is preliminary data.</text>
</comment>
<dbReference type="GO" id="GO:0007088">
    <property type="term" value="P:regulation of mitotic nuclear division"/>
    <property type="evidence" value="ECO:0007669"/>
    <property type="project" value="InterPro"/>
</dbReference>
<evidence type="ECO:0000259" key="2">
    <source>
        <dbReference type="Pfam" id="PF00646"/>
    </source>
</evidence>
<dbReference type="InterPro" id="IPR001810">
    <property type="entry name" value="F-box_dom"/>
</dbReference>
<dbReference type="AlphaFoldDB" id="A0AAD7Z1G7"/>
<dbReference type="CDD" id="cd22086">
    <property type="entry name" value="F-box_EMI"/>
    <property type="match status" value="1"/>
</dbReference>
<dbReference type="PANTHER" id="PTHR15493">
    <property type="entry name" value="F-BOX ONLY PROTEIN 5 AND 43"/>
    <property type="match status" value="1"/>
</dbReference>
<dbReference type="CDD" id="cd20348">
    <property type="entry name" value="BRcat_RBR_EMI"/>
    <property type="match status" value="1"/>
</dbReference>
<gene>
    <name evidence="3" type="ORF">PYW07_007177</name>
</gene>
<dbReference type="EMBL" id="JARGEI010000002">
    <property type="protein sequence ID" value="KAJ8735557.1"/>
    <property type="molecule type" value="Genomic_DNA"/>
</dbReference>
<dbReference type="InterPro" id="IPR047147">
    <property type="entry name" value="FBX5_43"/>
</dbReference>
<dbReference type="GO" id="GO:0005634">
    <property type="term" value="C:nucleus"/>
    <property type="evidence" value="ECO:0007669"/>
    <property type="project" value="TreeGrafter"/>
</dbReference>
<organism evidence="3 4">
    <name type="scientific">Mythimna separata</name>
    <name type="common">Oriental armyworm</name>
    <name type="synonym">Pseudaletia separata</name>
    <dbReference type="NCBI Taxonomy" id="271217"/>
    <lineage>
        <taxon>Eukaryota</taxon>
        <taxon>Metazoa</taxon>
        <taxon>Ecdysozoa</taxon>
        <taxon>Arthropoda</taxon>
        <taxon>Hexapoda</taxon>
        <taxon>Insecta</taxon>
        <taxon>Pterygota</taxon>
        <taxon>Neoptera</taxon>
        <taxon>Endopterygota</taxon>
        <taxon>Lepidoptera</taxon>
        <taxon>Glossata</taxon>
        <taxon>Ditrysia</taxon>
        <taxon>Noctuoidea</taxon>
        <taxon>Noctuidae</taxon>
        <taxon>Noctuinae</taxon>
        <taxon>Hadenini</taxon>
        <taxon>Mythimna</taxon>
    </lineage>
</organism>
<sequence length="431" mass="49245">MDVHSDYVETAKYNLSFNNINYFKSEESGYHTFSSRGSLEHSELSSGYLDQSVVAKSPFLDQIQVDYVTPEATYRYNQLKPRHDNYNDTPPPRRAAKRPFSSVDSAKQATTIPTPTTWIAGKIQGLEVSEDKENNTLPSENSQSTGRNRRYIYRIKKICEQKFYPITPVKRNCKSSPCKKSGRKLDFVIHSIACEKYGLQPIQQVTQTKIGLTQPILARPDQNIDILGLLNQLCAIPPLEKIFSYLNNEDICNFCSVSNTWKDIWNCYSSSQKKAELRKYLKSAKANVENYVKEPNNKIKATKLNDRLLKDIHNETSDDFVTSTPKSPQYSPRTNRFRKFVKSASLDSRIQLPCVRCSHPAKVTEEPTGEEWVECTNATCLYQSCRACNCNRHPGKSCNRYDLNAPSPSKRKKCDVIGTEKSKKNLRRLLC</sequence>
<dbReference type="SUPFAM" id="SSF81383">
    <property type="entry name" value="F-box domain"/>
    <property type="match status" value="1"/>
</dbReference>
<evidence type="ECO:0000313" key="3">
    <source>
        <dbReference type="EMBL" id="KAJ8735557.1"/>
    </source>
</evidence>
<dbReference type="PANTHER" id="PTHR15493:SF9">
    <property type="entry name" value="GH14043P"/>
    <property type="match status" value="1"/>
</dbReference>
<feature type="domain" description="F-box" evidence="2">
    <location>
        <begin position="239"/>
        <end position="266"/>
    </location>
</feature>
<evidence type="ECO:0000313" key="4">
    <source>
        <dbReference type="Proteomes" id="UP001231518"/>
    </source>
</evidence>
<dbReference type="InterPro" id="IPR036047">
    <property type="entry name" value="F-box-like_dom_sf"/>
</dbReference>
<reference evidence="3" key="1">
    <citation type="submission" date="2023-03" db="EMBL/GenBank/DDBJ databases">
        <title>Chromosome-level genomes of two armyworms, Mythimna separata and Mythimna loreyi, provide insights into the biosynthesis and reception of sex pheromones.</title>
        <authorList>
            <person name="Zhao H."/>
        </authorList>
    </citation>
    <scope>NUCLEOTIDE SEQUENCE</scope>
    <source>
        <strain evidence="3">BeijingLab</strain>
        <tissue evidence="3">Pupa</tissue>
    </source>
</reference>
<dbReference type="Pfam" id="PF00646">
    <property type="entry name" value="F-box"/>
    <property type="match status" value="1"/>
</dbReference>
<evidence type="ECO:0000256" key="1">
    <source>
        <dbReference type="SAM" id="MobiDB-lite"/>
    </source>
</evidence>
<proteinExistence type="predicted"/>
<accession>A0AAD7Z1G7</accession>
<dbReference type="Proteomes" id="UP001231518">
    <property type="component" value="Chromosome 2"/>
</dbReference>
<dbReference type="Gene3D" id="2.20.25.20">
    <property type="match status" value="1"/>
</dbReference>
<feature type="region of interest" description="Disordered" evidence="1">
    <location>
        <begin position="78"/>
        <end position="107"/>
    </location>
</feature>
<protein>
    <recommendedName>
        <fullName evidence="2">F-box domain-containing protein</fullName>
    </recommendedName>
</protein>
<name>A0AAD7Z1G7_MYTSE</name>